<protein>
    <submittedName>
        <fullName evidence="1">Uncharacterized protein</fullName>
    </submittedName>
</protein>
<gene>
    <name evidence="1" type="ORF">K3G42_026813</name>
</gene>
<dbReference type="Proteomes" id="UP000827872">
    <property type="component" value="Linkage Group LG08"/>
</dbReference>
<evidence type="ECO:0000313" key="2">
    <source>
        <dbReference type="Proteomes" id="UP000827872"/>
    </source>
</evidence>
<evidence type="ECO:0000313" key="1">
    <source>
        <dbReference type="EMBL" id="KAH8002630.1"/>
    </source>
</evidence>
<reference evidence="1" key="1">
    <citation type="submission" date="2021-08" db="EMBL/GenBank/DDBJ databases">
        <title>The first chromosome-level gecko genome reveals the dynamic sex chromosomes of Neotropical dwarf geckos (Sphaerodactylidae: Sphaerodactylus).</title>
        <authorList>
            <person name="Pinto B.J."/>
            <person name="Keating S.E."/>
            <person name="Gamble T."/>
        </authorList>
    </citation>
    <scope>NUCLEOTIDE SEQUENCE</scope>
    <source>
        <strain evidence="1">TG3544</strain>
    </source>
</reference>
<organism evidence="1 2">
    <name type="scientific">Sphaerodactylus townsendi</name>
    <dbReference type="NCBI Taxonomy" id="933632"/>
    <lineage>
        <taxon>Eukaryota</taxon>
        <taxon>Metazoa</taxon>
        <taxon>Chordata</taxon>
        <taxon>Craniata</taxon>
        <taxon>Vertebrata</taxon>
        <taxon>Euteleostomi</taxon>
        <taxon>Lepidosauria</taxon>
        <taxon>Squamata</taxon>
        <taxon>Bifurcata</taxon>
        <taxon>Gekkota</taxon>
        <taxon>Sphaerodactylidae</taxon>
        <taxon>Sphaerodactylus</taxon>
    </lineage>
</organism>
<comment type="caution">
    <text evidence="1">The sequence shown here is derived from an EMBL/GenBank/DDBJ whole genome shotgun (WGS) entry which is preliminary data.</text>
</comment>
<accession>A0ACB8FBM0</accession>
<keyword evidence="2" id="KW-1185">Reference proteome</keyword>
<dbReference type="EMBL" id="CM037621">
    <property type="protein sequence ID" value="KAH8002630.1"/>
    <property type="molecule type" value="Genomic_DNA"/>
</dbReference>
<name>A0ACB8FBM0_9SAUR</name>
<sequence length="167" mass="17926">MGGGSWRSSEEEKGALHPCPNLKPALHMCKPRAMLESKVGERCTAKRQQLDLTIERKVVAETGSCLVPGDGVERVGALSQPGPGVLSHYPIPQNQARCQQLRLKPCGFLGDPHIRSVALPYRQAGRWSEVPPAGGFGRKGSCCVTSKRAVCGSPPCVIGICRRSRKG</sequence>
<proteinExistence type="predicted"/>